<dbReference type="InterPro" id="IPR025393">
    <property type="entry name" value="DUF4301"/>
</dbReference>
<name>A0A1I1ECT8_9FLAO</name>
<dbReference type="EMBL" id="FOKV01000001">
    <property type="protein sequence ID" value="SFB83198.1"/>
    <property type="molecule type" value="Genomic_DNA"/>
</dbReference>
<protein>
    <recommendedName>
        <fullName evidence="1">DUF4301 domain-containing protein</fullName>
    </recommendedName>
</protein>
<evidence type="ECO:0000313" key="2">
    <source>
        <dbReference type="EMBL" id="SFB83198.1"/>
    </source>
</evidence>
<dbReference type="Proteomes" id="UP000199438">
    <property type="component" value="Unassembled WGS sequence"/>
</dbReference>
<accession>A0A1I1ECT8</accession>
<evidence type="ECO:0000313" key="3">
    <source>
        <dbReference type="Proteomes" id="UP000199438"/>
    </source>
</evidence>
<dbReference type="AlphaFoldDB" id="A0A1I1ECT8"/>
<dbReference type="RefSeq" id="WP_092540091.1">
    <property type="nucleotide sequence ID" value="NZ_FOKV01000001.1"/>
</dbReference>
<evidence type="ECO:0000259" key="1">
    <source>
        <dbReference type="Pfam" id="PF14134"/>
    </source>
</evidence>
<organism evidence="2 3">
    <name type="scientific">Zunongwangia mangrovi</name>
    <dbReference type="NCBI Taxonomy" id="1334022"/>
    <lineage>
        <taxon>Bacteria</taxon>
        <taxon>Pseudomonadati</taxon>
        <taxon>Bacteroidota</taxon>
        <taxon>Flavobacteriia</taxon>
        <taxon>Flavobacteriales</taxon>
        <taxon>Flavobacteriaceae</taxon>
        <taxon>Zunongwangia</taxon>
    </lineage>
</organism>
<reference evidence="3" key="1">
    <citation type="submission" date="2016-10" db="EMBL/GenBank/DDBJ databases">
        <authorList>
            <person name="Varghese N."/>
            <person name="Submissions S."/>
        </authorList>
    </citation>
    <scope>NUCLEOTIDE SEQUENCE [LARGE SCALE GENOMIC DNA]</scope>
    <source>
        <strain evidence="3">DSM 24499</strain>
    </source>
</reference>
<dbReference type="OrthoDB" id="5572060at2"/>
<gene>
    <name evidence="2" type="ORF">SAMN04487907_101832</name>
</gene>
<dbReference type="SUPFAM" id="SSF53448">
    <property type="entry name" value="Nucleotide-diphospho-sugar transferases"/>
    <property type="match status" value="1"/>
</dbReference>
<dbReference type="STRING" id="1334022.SAMN04487907_101832"/>
<proteinExistence type="predicted"/>
<dbReference type="InterPro" id="IPR029044">
    <property type="entry name" value="Nucleotide-diphossugar_trans"/>
</dbReference>
<dbReference type="Pfam" id="PF14134">
    <property type="entry name" value="DUF4301"/>
    <property type="match status" value="1"/>
</dbReference>
<sequence>MNFNESDILQIQDKGLSTEEVNRQIEIFKRGNIKVDIQEAATIGNGISAISDEARTEYIRDFEHKKEGLDLLKFVPASGAATRMFKALHNFVAEFDPKEKELREYLDEKGDSSLQLFFTHIEKLPFYKDAVAAAKEDNSDFDELSNDEQKKLIAENVLYAKGLGLSDLPKGLVPFHKYDNVVVTAFEEHLYEAAKYAESKGVVKSHFTVGQSDKEKFEAEFDKVQSRVEEKTGSKFEITYSYQDPKTDTIAVDDENTPFRTEEGGMFFRPGGHGALIDNLNQQDADLIFVKNIDNVVTWSNLGDVVDYKKMLAGKLLELKAKAFCLIEKLQSSPSDEDVKEASTFLAEELFVKSLTGSESASELLEKLDRPLRICGMVKNEGEPGGGPFLVKDEEGEVSLQIIEGAQIDDDNPEQVKIVKESTHFNPVDIVCSVRKADGTTYDLDKYVDPNMSFIANKTKDGKPLKALERPGLWNGAMAKWNTVFVEVPVTTFNPVKTVADLLKESHQPLND</sequence>
<keyword evidence="3" id="KW-1185">Reference proteome</keyword>
<feature type="domain" description="DUF4301" evidence="1">
    <location>
        <begin position="5"/>
        <end position="508"/>
    </location>
</feature>